<gene>
    <name evidence="2" type="ORF">GCM10010840_08750</name>
</gene>
<feature type="region of interest" description="Disordered" evidence="1">
    <location>
        <begin position="1"/>
        <end position="36"/>
    </location>
</feature>
<reference evidence="3" key="1">
    <citation type="journal article" date="2019" name="Int. J. Syst. Evol. Microbiol.">
        <title>The Global Catalogue of Microorganisms (GCM) 10K type strain sequencing project: providing services to taxonomists for standard genome sequencing and annotation.</title>
        <authorList>
            <consortium name="The Broad Institute Genomics Platform"/>
            <consortium name="The Broad Institute Genome Sequencing Center for Infectious Disease"/>
            <person name="Wu L."/>
            <person name="Ma J."/>
        </authorList>
    </citation>
    <scope>NUCLEOTIDE SEQUENCE [LARGE SCALE GENOMIC DNA]</scope>
    <source>
        <strain evidence="3">JCM 15442</strain>
    </source>
</reference>
<comment type="caution">
    <text evidence="2">The sequence shown here is derived from an EMBL/GenBank/DDBJ whole genome shotgun (WGS) entry which is preliminary data.</text>
</comment>
<protein>
    <recommendedName>
        <fullName evidence="4">Response regulatory domain-containing protein</fullName>
    </recommendedName>
</protein>
<proteinExistence type="predicted"/>
<accession>A0ABQ2G391</accession>
<evidence type="ECO:0000256" key="1">
    <source>
        <dbReference type="SAM" id="MobiDB-lite"/>
    </source>
</evidence>
<sequence length="101" mass="10945">MSSGMGASCGWRVRRAPARPSFAPSRRRGAHESGARKTVVRHGGRLWLERTPGAGPTWGDQAVQIDRGPVPPEDPGVMRVLLVEDHVVDALLLSEWLEGLA</sequence>
<evidence type="ECO:0000313" key="2">
    <source>
        <dbReference type="EMBL" id="GGL72961.1"/>
    </source>
</evidence>
<dbReference type="EMBL" id="BMOL01000002">
    <property type="protein sequence ID" value="GGL72961.1"/>
    <property type="molecule type" value="Genomic_DNA"/>
</dbReference>
<name>A0ABQ2G391_9DEIO</name>
<dbReference type="Proteomes" id="UP000639973">
    <property type="component" value="Unassembled WGS sequence"/>
</dbReference>
<evidence type="ECO:0000313" key="3">
    <source>
        <dbReference type="Proteomes" id="UP000639973"/>
    </source>
</evidence>
<organism evidence="2 3">
    <name type="scientific">Deinococcus aerolatus</name>
    <dbReference type="NCBI Taxonomy" id="522487"/>
    <lineage>
        <taxon>Bacteria</taxon>
        <taxon>Thermotogati</taxon>
        <taxon>Deinococcota</taxon>
        <taxon>Deinococci</taxon>
        <taxon>Deinococcales</taxon>
        <taxon>Deinococcaceae</taxon>
        <taxon>Deinococcus</taxon>
    </lineage>
</organism>
<evidence type="ECO:0008006" key="4">
    <source>
        <dbReference type="Google" id="ProtNLM"/>
    </source>
</evidence>
<keyword evidence="3" id="KW-1185">Reference proteome</keyword>